<dbReference type="Gene3D" id="2.40.170.20">
    <property type="entry name" value="TonB-dependent receptor, beta-barrel domain"/>
    <property type="match status" value="1"/>
</dbReference>
<dbReference type="InterPro" id="IPR000531">
    <property type="entry name" value="Beta-barrel_TonB"/>
</dbReference>
<keyword evidence="2" id="KW-0472">Membrane</keyword>
<dbReference type="InterPro" id="IPR036942">
    <property type="entry name" value="Beta-barrel_TonB_sf"/>
</dbReference>
<evidence type="ECO:0000256" key="1">
    <source>
        <dbReference type="ARBA" id="ARBA00004442"/>
    </source>
</evidence>
<evidence type="ECO:0000256" key="2">
    <source>
        <dbReference type="ARBA" id="ARBA00023136"/>
    </source>
</evidence>
<keyword evidence="3" id="KW-0998">Cell outer membrane</keyword>
<organism evidence="5 6">
    <name type="scientific">Parabacteroides distasonis</name>
    <dbReference type="NCBI Taxonomy" id="823"/>
    <lineage>
        <taxon>Bacteria</taxon>
        <taxon>Pseudomonadati</taxon>
        <taxon>Bacteroidota</taxon>
        <taxon>Bacteroidia</taxon>
        <taxon>Bacteroidales</taxon>
        <taxon>Tannerellaceae</taxon>
        <taxon>Parabacteroides</taxon>
    </lineage>
</organism>
<dbReference type="RefSeq" id="WP_154398823.1">
    <property type="nucleotide sequence ID" value="NZ_WKNE01000281.1"/>
</dbReference>
<protein>
    <submittedName>
        <fullName evidence="5">SusC/RagA family TonB-linked outer membrane protein</fullName>
    </submittedName>
</protein>
<evidence type="ECO:0000313" key="6">
    <source>
        <dbReference type="Proteomes" id="UP000432516"/>
    </source>
</evidence>
<accession>A0A7K0I5P6</accession>
<comment type="subcellular location">
    <subcellularLocation>
        <location evidence="1">Cell outer membrane</location>
    </subcellularLocation>
</comment>
<dbReference type="Proteomes" id="UP000432516">
    <property type="component" value="Unassembled WGS sequence"/>
</dbReference>
<feature type="non-terminal residue" evidence="5">
    <location>
        <position position="1"/>
    </location>
</feature>
<dbReference type="NCBIfam" id="TIGR04056">
    <property type="entry name" value="OMP_RagA_SusC"/>
    <property type="match status" value="1"/>
</dbReference>
<sequence>FYIWNKILGEYDGSSPNKEGADLKESFEQNQSYTFEAQASYNKTIAKDHQLGALFVFTTSQGQGDDFWAARYKYQISSIHQLFAGPDKDKDNSGKAKEDAKVGSVFRLTYNYKEKYMLEANGRIDGSEKFPKAKRYGFFPSVSAAWRISSEPFMEPVEHIVNNLKIRTSWGKAGTDNIGRFRYMSAYGTGDNAVFGGQSPEIAIGYTENRFPNPNITWETSEMFNVGVDASFFNSKLTLEADYFYKITRDILRERTDMPGILGYKLPAANVGTVDNRGIDMNLSHRNTVGEFNYSVTGNLTWARNKVIDLLEPAGQKNNPNTRITGRPMNQQFGYEALGLFQSDEEADNSPQPQFGKAKAGDIKYKDQNGDGIIDAEDKVAIGRSKFPELVFGLNLNGEYKGFDIQLFFQGAGLTTYGYTGFLAHPYSEGKGSTLFEHHINNTWTPENRDAEFPRLYYGGNPNNNYTSSFW</sequence>
<dbReference type="InterPro" id="IPR023996">
    <property type="entry name" value="TonB-dep_OMP_SusC/RagA"/>
</dbReference>
<dbReference type="GO" id="GO:0009279">
    <property type="term" value="C:cell outer membrane"/>
    <property type="evidence" value="ECO:0007669"/>
    <property type="project" value="UniProtKB-SubCell"/>
</dbReference>
<name>A0A7K0I5P6_PARDI</name>
<comment type="caution">
    <text evidence="5">The sequence shown here is derived from an EMBL/GenBank/DDBJ whole genome shotgun (WGS) entry which is preliminary data.</text>
</comment>
<evidence type="ECO:0000259" key="4">
    <source>
        <dbReference type="Pfam" id="PF00593"/>
    </source>
</evidence>
<feature type="non-terminal residue" evidence="5">
    <location>
        <position position="471"/>
    </location>
</feature>
<evidence type="ECO:0000313" key="5">
    <source>
        <dbReference type="EMBL" id="MRZ57968.1"/>
    </source>
</evidence>
<evidence type="ECO:0000256" key="3">
    <source>
        <dbReference type="ARBA" id="ARBA00023237"/>
    </source>
</evidence>
<dbReference type="Pfam" id="PF00593">
    <property type="entry name" value="TonB_dep_Rec_b-barrel"/>
    <property type="match status" value="1"/>
</dbReference>
<feature type="domain" description="TonB-dependent receptor-like beta-barrel" evidence="4">
    <location>
        <begin position="29"/>
        <end position="328"/>
    </location>
</feature>
<dbReference type="SUPFAM" id="SSF56935">
    <property type="entry name" value="Porins"/>
    <property type="match status" value="1"/>
</dbReference>
<dbReference type="AlphaFoldDB" id="A0A7K0I5P6"/>
<proteinExistence type="predicted"/>
<dbReference type="EMBL" id="WKNE01000281">
    <property type="protein sequence ID" value="MRZ57968.1"/>
    <property type="molecule type" value="Genomic_DNA"/>
</dbReference>
<reference evidence="5 6" key="1">
    <citation type="journal article" date="2019" name="Nat. Med.">
        <title>A library of human gut bacterial isolates paired with longitudinal multiomics data enables mechanistic microbiome research.</title>
        <authorList>
            <person name="Poyet M."/>
            <person name="Groussin M."/>
            <person name="Gibbons S.M."/>
            <person name="Avila-Pacheco J."/>
            <person name="Jiang X."/>
            <person name="Kearney S.M."/>
            <person name="Perrotta A.R."/>
            <person name="Berdy B."/>
            <person name="Zhao S."/>
            <person name="Lieberman T.D."/>
            <person name="Swanson P.K."/>
            <person name="Smith M."/>
            <person name="Roesemann S."/>
            <person name="Alexander J.E."/>
            <person name="Rich S.A."/>
            <person name="Livny J."/>
            <person name="Vlamakis H."/>
            <person name="Clish C."/>
            <person name="Bullock K."/>
            <person name="Deik A."/>
            <person name="Scott J."/>
            <person name="Pierce K.A."/>
            <person name="Xavier R.J."/>
            <person name="Alm E.J."/>
        </authorList>
    </citation>
    <scope>NUCLEOTIDE SEQUENCE [LARGE SCALE GENOMIC DNA]</scope>
    <source>
        <strain evidence="5 6">BIOML-A2</strain>
    </source>
</reference>
<gene>
    <name evidence="5" type="ORF">GKD68_25245</name>
</gene>